<reference evidence="2 3" key="1">
    <citation type="submission" date="2019-04" db="EMBL/GenBank/DDBJ databases">
        <title>Azoarcus nasutitermitis sp. nov. isolated from termite nest.</title>
        <authorList>
            <person name="Lin S.-Y."/>
            <person name="Hameed A."/>
            <person name="Hsu Y.-H."/>
            <person name="Young C.-C."/>
        </authorList>
    </citation>
    <scope>NUCLEOTIDE SEQUENCE [LARGE SCALE GENOMIC DNA]</scope>
    <source>
        <strain evidence="2 3">CC-YHH838</strain>
    </source>
</reference>
<evidence type="ECO:0000313" key="2">
    <source>
        <dbReference type="EMBL" id="THF65894.1"/>
    </source>
</evidence>
<comment type="caution">
    <text evidence="2">The sequence shown here is derived from an EMBL/GenBank/DDBJ whole genome shotgun (WGS) entry which is preliminary data.</text>
</comment>
<dbReference type="OrthoDB" id="8547299at2"/>
<keyword evidence="1" id="KW-0812">Transmembrane</keyword>
<feature type="transmembrane region" description="Helical" evidence="1">
    <location>
        <begin position="20"/>
        <end position="40"/>
    </location>
</feature>
<sequence>MSNRFSRARNAGQGEGGFSLLEVLIAVVVLSVGLLGMAALQINATKNNQSSYQRTQAVMLSYLMLDAMRANRAASYDTGNNMTCAVPGAGGDRRSRDLNIWFQSLKDQLGNVDSTCARIACVANNVCTIYIQWNDERAMAGGNAQTFSFTSRL</sequence>
<accession>A0A4S4B4N9</accession>
<dbReference type="InterPro" id="IPR045584">
    <property type="entry name" value="Pilin-like"/>
</dbReference>
<keyword evidence="1" id="KW-0472">Membrane</keyword>
<evidence type="ECO:0000313" key="3">
    <source>
        <dbReference type="Proteomes" id="UP000308430"/>
    </source>
</evidence>
<proteinExistence type="predicted"/>
<dbReference type="AlphaFoldDB" id="A0A4S4B4N9"/>
<organism evidence="2 3">
    <name type="scientific">Pseudothauera nasutitermitis</name>
    <dbReference type="NCBI Taxonomy" id="2565930"/>
    <lineage>
        <taxon>Bacteria</taxon>
        <taxon>Pseudomonadati</taxon>
        <taxon>Pseudomonadota</taxon>
        <taxon>Betaproteobacteria</taxon>
        <taxon>Rhodocyclales</taxon>
        <taxon>Zoogloeaceae</taxon>
        <taxon>Pseudothauera</taxon>
    </lineage>
</organism>
<evidence type="ECO:0000256" key="1">
    <source>
        <dbReference type="SAM" id="Phobius"/>
    </source>
</evidence>
<dbReference type="NCBIfam" id="TIGR02532">
    <property type="entry name" value="IV_pilin_GFxxxE"/>
    <property type="match status" value="1"/>
</dbReference>
<keyword evidence="1" id="KW-1133">Transmembrane helix</keyword>
<dbReference type="RefSeq" id="WP_136348100.1">
    <property type="nucleotide sequence ID" value="NZ_SSOC01000003.1"/>
</dbReference>
<dbReference type="InterPro" id="IPR013362">
    <property type="entry name" value="Pilus_4_PilV"/>
</dbReference>
<protein>
    <submittedName>
        <fullName evidence="2">Type IV pilus modification protein PilV</fullName>
    </submittedName>
</protein>
<gene>
    <name evidence="2" type="primary">pilV</name>
    <name evidence="2" type="ORF">E6C76_10170</name>
</gene>
<keyword evidence="3" id="KW-1185">Reference proteome</keyword>
<dbReference type="EMBL" id="SSOC01000003">
    <property type="protein sequence ID" value="THF65894.1"/>
    <property type="molecule type" value="Genomic_DNA"/>
</dbReference>
<dbReference type="Pfam" id="PF07963">
    <property type="entry name" value="N_methyl"/>
    <property type="match status" value="1"/>
</dbReference>
<dbReference type="InterPro" id="IPR012902">
    <property type="entry name" value="N_methyl_site"/>
</dbReference>
<dbReference type="SUPFAM" id="SSF54523">
    <property type="entry name" value="Pili subunits"/>
    <property type="match status" value="1"/>
</dbReference>
<dbReference type="NCBIfam" id="TIGR02523">
    <property type="entry name" value="type_IV_pilV"/>
    <property type="match status" value="1"/>
</dbReference>
<name>A0A4S4B4N9_9RHOO</name>
<dbReference type="Proteomes" id="UP000308430">
    <property type="component" value="Unassembled WGS sequence"/>
</dbReference>